<dbReference type="RefSeq" id="WP_211785684.1">
    <property type="nucleotide sequence ID" value="NZ_VIVR01000001.1"/>
</dbReference>
<gene>
    <name evidence="2" type="ORF">FB465_0078</name>
</gene>
<dbReference type="Proteomes" id="UP000318416">
    <property type="component" value="Unassembled WGS sequence"/>
</dbReference>
<dbReference type="AlphaFoldDB" id="A0A561EHW3"/>
<name>A0A561EHW3_9ACTN</name>
<dbReference type="SUPFAM" id="SSF51735">
    <property type="entry name" value="NAD(P)-binding Rossmann-fold domains"/>
    <property type="match status" value="1"/>
</dbReference>
<dbReference type="PANTHER" id="PTHR43245:SF13">
    <property type="entry name" value="UDP-D-APIOSE_UDP-D-XYLOSE SYNTHASE 2"/>
    <property type="match status" value="1"/>
</dbReference>
<sequence length="328" mass="36021">MRVLVLGGTRFIGRHLVDACLAREHQVTIIHRGLSRSPFGGLVREVLADRRTPTPEARHTLRQSWDAVIDTCAAEPDDLQVTTPLLRDVGLYVLLSSCAVYSRRDTPLTELSPTIRSDTADPIERSGAFKLRCEAYLRDNLGTAGASLLVARLGLVIGPHDHSGRLAYWLGRALRGGDVLVPMDLDQPLQLIDARDVARSTVQAMDRGLTGVVNMAGPCITAGELLEAIALCADTSMNPCWVGEQFVLLRGVRPWAEIPLWLTRSSPERALMNVSCARAADEAGLAHRPLPESIGDCLLRHTSHPLGSTTRWLDRSHELRLLKEWANC</sequence>
<dbReference type="InterPro" id="IPR036291">
    <property type="entry name" value="NAD(P)-bd_dom_sf"/>
</dbReference>
<protein>
    <submittedName>
        <fullName evidence="2">2'-hydroxyisoflavone reductase</fullName>
    </submittedName>
</protein>
<comment type="caution">
    <text evidence="2">The sequence shown here is derived from an EMBL/GenBank/DDBJ whole genome shotgun (WGS) entry which is preliminary data.</text>
</comment>
<dbReference type="Pfam" id="PF01370">
    <property type="entry name" value="Epimerase"/>
    <property type="match status" value="1"/>
</dbReference>
<evidence type="ECO:0000313" key="2">
    <source>
        <dbReference type="EMBL" id="TWE15200.1"/>
    </source>
</evidence>
<accession>A0A561EHW3</accession>
<dbReference type="PANTHER" id="PTHR43245">
    <property type="entry name" value="BIFUNCTIONAL POLYMYXIN RESISTANCE PROTEIN ARNA"/>
    <property type="match status" value="1"/>
</dbReference>
<feature type="domain" description="NAD-dependent epimerase/dehydratase" evidence="1">
    <location>
        <begin position="3"/>
        <end position="209"/>
    </location>
</feature>
<keyword evidence="3" id="KW-1185">Reference proteome</keyword>
<evidence type="ECO:0000313" key="3">
    <source>
        <dbReference type="Proteomes" id="UP000318416"/>
    </source>
</evidence>
<dbReference type="Gene3D" id="3.40.50.720">
    <property type="entry name" value="NAD(P)-binding Rossmann-like Domain"/>
    <property type="match status" value="1"/>
</dbReference>
<organism evidence="2 3">
    <name type="scientific">Kitasatospora atroaurantiaca</name>
    <dbReference type="NCBI Taxonomy" id="285545"/>
    <lineage>
        <taxon>Bacteria</taxon>
        <taxon>Bacillati</taxon>
        <taxon>Actinomycetota</taxon>
        <taxon>Actinomycetes</taxon>
        <taxon>Kitasatosporales</taxon>
        <taxon>Streptomycetaceae</taxon>
        <taxon>Kitasatospora</taxon>
    </lineage>
</organism>
<dbReference type="InterPro" id="IPR001509">
    <property type="entry name" value="Epimerase_deHydtase"/>
</dbReference>
<dbReference type="EMBL" id="VIVR01000001">
    <property type="protein sequence ID" value="TWE15200.1"/>
    <property type="molecule type" value="Genomic_DNA"/>
</dbReference>
<evidence type="ECO:0000259" key="1">
    <source>
        <dbReference type="Pfam" id="PF01370"/>
    </source>
</evidence>
<reference evidence="2 3" key="1">
    <citation type="submission" date="2019-06" db="EMBL/GenBank/DDBJ databases">
        <title>Sequencing the genomes of 1000 actinobacteria strains.</title>
        <authorList>
            <person name="Klenk H.-P."/>
        </authorList>
    </citation>
    <scope>NUCLEOTIDE SEQUENCE [LARGE SCALE GENOMIC DNA]</scope>
    <source>
        <strain evidence="2 3">DSM 41649</strain>
    </source>
</reference>
<dbReference type="InterPro" id="IPR050177">
    <property type="entry name" value="Lipid_A_modif_metabolic_enz"/>
</dbReference>
<proteinExistence type="predicted"/>